<dbReference type="Proteomes" id="UP000182680">
    <property type="component" value="Unassembled WGS sequence"/>
</dbReference>
<evidence type="ECO:0000313" key="2">
    <source>
        <dbReference type="Proteomes" id="UP000182680"/>
    </source>
</evidence>
<dbReference type="EMBL" id="FPIW01000038">
    <property type="protein sequence ID" value="SFW59112.1"/>
    <property type="molecule type" value="Genomic_DNA"/>
</dbReference>
<organism evidence="1 2">
    <name type="scientific">Desulfovibrio desulfuricans</name>
    <dbReference type="NCBI Taxonomy" id="876"/>
    <lineage>
        <taxon>Bacteria</taxon>
        <taxon>Pseudomonadati</taxon>
        <taxon>Thermodesulfobacteriota</taxon>
        <taxon>Desulfovibrionia</taxon>
        <taxon>Desulfovibrionales</taxon>
        <taxon>Desulfovibrionaceae</taxon>
        <taxon>Desulfovibrio</taxon>
    </lineage>
</organism>
<proteinExistence type="predicted"/>
<evidence type="ECO:0000313" key="1">
    <source>
        <dbReference type="EMBL" id="SFW59112.1"/>
    </source>
</evidence>
<protein>
    <submittedName>
        <fullName evidence="1">Uncharacterized protein</fullName>
    </submittedName>
</protein>
<comment type="caution">
    <text evidence="1">The sequence shown here is derived from an EMBL/GenBank/DDBJ whole genome shotgun (WGS) entry which is preliminary data.</text>
</comment>
<reference evidence="2" key="1">
    <citation type="submission" date="2016-11" db="EMBL/GenBank/DDBJ databases">
        <authorList>
            <person name="Jaros S."/>
            <person name="Januszkiewicz K."/>
            <person name="Wedrychowicz H."/>
        </authorList>
    </citation>
    <scope>NUCLEOTIDE SEQUENCE [LARGE SCALE GENOMIC DNA]</scope>
    <source>
        <strain evidence="2">DSM 7057</strain>
    </source>
</reference>
<name>A0AA94L2R9_DESDE</name>
<accession>A0AA94L2R9</accession>
<dbReference type="AlphaFoldDB" id="A0AA94L2R9"/>
<sequence length="80" mass="9105">MREPNLKYFSKEEEKSVRQRAMALYDQGCDEEGDSLLDSLPMPAEYLQTLKECMGLDALIEEGVNLSKAVEKYGQNWLAS</sequence>
<gene>
    <name evidence="1" type="ORF">SAMN02910291_01997</name>
</gene>
<dbReference type="RefSeq" id="WP_072312122.1">
    <property type="nucleotide sequence ID" value="NZ_FPIW01000038.1"/>
</dbReference>